<keyword evidence="1" id="KW-0175">Coiled coil</keyword>
<comment type="caution">
    <text evidence="2">The sequence shown here is derived from an EMBL/GenBank/DDBJ whole genome shotgun (WGS) entry which is preliminary data.</text>
</comment>
<dbReference type="AlphaFoldDB" id="K0SNG9"/>
<reference evidence="2 3" key="1">
    <citation type="journal article" date="2012" name="Genome Biol.">
        <title>Genome and low-iron response of an oceanic diatom adapted to chronic iron limitation.</title>
        <authorList>
            <person name="Lommer M."/>
            <person name="Specht M."/>
            <person name="Roy A.S."/>
            <person name="Kraemer L."/>
            <person name="Andreson R."/>
            <person name="Gutowska M.A."/>
            <person name="Wolf J."/>
            <person name="Bergner S.V."/>
            <person name="Schilhabel M.B."/>
            <person name="Klostermeier U.C."/>
            <person name="Beiko R.G."/>
            <person name="Rosenstiel P."/>
            <person name="Hippler M."/>
            <person name="Laroche J."/>
        </authorList>
    </citation>
    <scope>NUCLEOTIDE SEQUENCE [LARGE SCALE GENOMIC DNA]</scope>
    <source>
        <strain evidence="2 3">CCMP1005</strain>
    </source>
</reference>
<protein>
    <submittedName>
        <fullName evidence="2">Uncharacterized protein</fullName>
    </submittedName>
</protein>
<accession>K0SNG9</accession>
<proteinExistence type="predicted"/>
<name>K0SNG9_THAOC</name>
<dbReference type="Proteomes" id="UP000266841">
    <property type="component" value="Unassembled WGS sequence"/>
</dbReference>
<dbReference type="Gene3D" id="1.20.5.170">
    <property type="match status" value="1"/>
</dbReference>
<organism evidence="2 3">
    <name type="scientific">Thalassiosira oceanica</name>
    <name type="common">Marine diatom</name>
    <dbReference type="NCBI Taxonomy" id="159749"/>
    <lineage>
        <taxon>Eukaryota</taxon>
        <taxon>Sar</taxon>
        <taxon>Stramenopiles</taxon>
        <taxon>Ochrophyta</taxon>
        <taxon>Bacillariophyta</taxon>
        <taxon>Coscinodiscophyceae</taxon>
        <taxon>Thalassiosirophycidae</taxon>
        <taxon>Thalassiosirales</taxon>
        <taxon>Thalassiosiraceae</taxon>
        <taxon>Thalassiosira</taxon>
    </lineage>
</organism>
<feature type="non-terminal residue" evidence="2">
    <location>
        <position position="145"/>
    </location>
</feature>
<keyword evidence="3" id="KW-1185">Reference proteome</keyword>
<feature type="coiled-coil region" evidence="1">
    <location>
        <begin position="13"/>
        <end position="70"/>
    </location>
</feature>
<gene>
    <name evidence="2" type="ORF">THAOC_19731</name>
</gene>
<dbReference type="EMBL" id="AGNL01021852">
    <property type="protein sequence ID" value="EJK59992.1"/>
    <property type="molecule type" value="Genomic_DNA"/>
</dbReference>
<evidence type="ECO:0000313" key="2">
    <source>
        <dbReference type="EMBL" id="EJK59992.1"/>
    </source>
</evidence>
<sequence>MADDGNSMKRLKTSEDDRLIAELRRRNAELESENEQLRRRSRRDELESEIVKLRSDVARLSSENAQLRGRGKHEVLPVDFKVVVTSRVDLSRIDTSIVTQIASFVGNSRELLGLALTCKSFGWRQTASTLNWSLVEEVARQEVCQ</sequence>
<evidence type="ECO:0000313" key="3">
    <source>
        <dbReference type="Proteomes" id="UP000266841"/>
    </source>
</evidence>
<evidence type="ECO:0000256" key="1">
    <source>
        <dbReference type="SAM" id="Coils"/>
    </source>
</evidence>